<evidence type="ECO:0000256" key="3">
    <source>
        <dbReference type="ARBA" id="ARBA00022980"/>
    </source>
</evidence>
<dbReference type="InParanoid" id="E0VWT1"/>
<evidence type="ECO:0000313" key="10">
    <source>
        <dbReference type="EnsemblMetazoa" id="PHUM490950-PA"/>
    </source>
</evidence>
<keyword evidence="4" id="KW-0496">Mitochondrion</keyword>
<dbReference type="GeneID" id="8235758"/>
<dbReference type="SUPFAM" id="SSF52313">
    <property type="entry name" value="Ribosomal protein S2"/>
    <property type="match status" value="1"/>
</dbReference>
<comment type="similarity">
    <text evidence="2">Belongs to the universal ribosomal protein uS2 family.</text>
</comment>
<reference evidence="9" key="2">
    <citation type="submission" date="2007-04" db="EMBL/GenBank/DDBJ databases">
        <title>The genome of the human body louse.</title>
        <authorList>
            <consortium name="The Human Body Louse Genome Consortium"/>
            <person name="Kirkness E."/>
            <person name="Walenz B."/>
            <person name="Hass B."/>
            <person name="Bruggner R."/>
            <person name="Strausberg R."/>
        </authorList>
    </citation>
    <scope>NUCLEOTIDE SEQUENCE</scope>
    <source>
        <strain evidence="9">USDA</strain>
    </source>
</reference>
<name>E0VWT1_PEDHC</name>
<dbReference type="CDD" id="cd01425">
    <property type="entry name" value="RPS2"/>
    <property type="match status" value="1"/>
</dbReference>
<dbReference type="GO" id="GO:0005743">
    <property type="term" value="C:mitochondrial inner membrane"/>
    <property type="evidence" value="ECO:0007669"/>
    <property type="project" value="UniProtKB-ARBA"/>
</dbReference>
<evidence type="ECO:0000313" key="9">
    <source>
        <dbReference type="EMBL" id="EEB17837.1"/>
    </source>
</evidence>
<gene>
    <name evidence="10" type="primary">8235758</name>
    <name evidence="9" type="ORF">Phum_PHUM490950</name>
</gene>
<evidence type="ECO:0000256" key="8">
    <source>
        <dbReference type="ARBA" id="ARBA00083109"/>
    </source>
</evidence>
<dbReference type="Proteomes" id="UP000009046">
    <property type="component" value="Unassembled WGS sequence"/>
</dbReference>
<reference evidence="10" key="3">
    <citation type="submission" date="2021-02" db="UniProtKB">
        <authorList>
            <consortium name="EnsemblMetazoa"/>
        </authorList>
    </citation>
    <scope>IDENTIFICATION</scope>
    <source>
        <strain evidence="10">USDA</strain>
    </source>
</reference>
<dbReference type="OrthoDB" id="2320368at2759"/>
<dbReference type="PRINTS" id="PR00395">
    <property type="entry name" value="RIBOSOMALS2"/>
</dbReference>
<evidence type="ECO:0000313" key="11">
    <source>
        <dbReference type="Proteomes" id="UP000009046"/>
    </source>
</evidence>
<accession>E0VWT1</accession>
<organism>
    <name type="scientific">Pediculus humanus subsp. corporis</name>
    <name type="common">Body louse</name>
    <dbReference type="NCBI Taxonomy" id="121224"/>
    <lineage>
        <taxon>Eukaryota</taxon>
        <taxon>Metazoa</taxon>
        <taxon>Ecdysozoa</taxon>
        <taxon>Arthropoda</taxon>
        <taxon>Hexapoda</taxon>
        <taxon>Insecta</taxon>
        <taxon>Pterygota</taxon>
        <taxon>Neoptera</taxon>
        <taxon>Paraneoptera</taxon>
        <taxon>Psocodea</taxon>
        <taxon>Troctomorpha</taxon>
        <taxon>Phthiraptera</taxon>
        <taxon>Anoplura</taxon>
        <taxon>Pediculidae</taxon>
        <taxon>Pediculus</taxon>
    </lineage>
</organism>
<evidence type="ECO:0000256" key="4">
    <source>
        <dbReference type="ARBA" id="ARBA00023128"/>
    </source>
</evidence>
<dbReference type="eggNOG" id="KOG0832">
    <property type="taxonomic scope" value="Eukaryota"/>
</dbReference>
<dbReference type="VEuPathDB" id="VectorBase:PHUM490950"/>
<keyword evidence="11" id="KW-1185">Reference proteome</keyword>
<evidence type="ECO:0000256" key="5">
    <source>
        <dbReference type="ARBA" id="ARBA00023274"/>
    </source>
</evidence>
<dbReference type="GO" id="GO:0005763">
    <property type="term" value="C:mitochondrial small ribosomal subunit"/>
    <property type="evidence" value="ECO:0007669"/>
    <property type="project" value="UniProtKB-ARBA"/>
</dbReference>
<dbReference type="GO" id="GO:0006412">
    <property type="term" value="P:translation"/>
    <property type="evidence" value="ECO:0007669"/>
    <property type="project" value="InterPro"/>
</dbReference>
<dbReference type="FunCoup" id="E0VWT1">
    <property type="interactions" value="273"/>
</dbReference>
<dbReference type="EMBL" id="AAZO01005939">
    <property type="status" value="NOT_ANNOTATED_CDS"/>
    <property type="molecule type" value="Genomic_DNA"/>
</dbReference>
<dbReference type="PANTHER" id="PTHR12534">
    <property type="entry name" value="30S RIBOSOMAL PROTEIN S2 PROKARYOTIC AND ORGANELLAR"/>
    <property type="match status" value="1"/>
</dbReference>
<dbReference type="Gene3D" id="3.40.50.10490">
    <property type="entry name" value="Glucose-6-phosphate isomerase like protein, domain 1"/>
    <property type="match status" value="1"/>
</dbReference>
<evidence type="ECO:0000256" key="1">
    <source>
        <dbReference type="ARBA" id="ARBA00004173"/>
    </source>
</evidence>
<evidence type="ECO:0000256" key="2">
    <source>
        <dbReference type="ARBA" id="ARBA00006242"/>
    </source>
</evidence>
<dbReference type="KEGG" id="phu:Phum_PHUM490950"/>
<dbReference type="EnsemblMetazoa" id="PHUM490950-RA">
    <property type="protein sequence ID" value="PHUM490950-PA"/>
    <property type="gene ID" value="PHUM490950"/>
</dbReference>
<dbReference type="OMA" id="PYIFMEK"/>
<dbReference type="HOGENOM" id="CLU_040318_3_1_1"/>
<dbReference type="RefSeq" id="XP_002430575.1">
    <property type="nucleotide sequence ID" value="XM_002430530.1"/>
</dbReference>
<dbReference type="Pfam" id="PF00318">
    <property type="entry name" value="Ribosomal_S2"/>
    <property type="match status" value="2"/>
</dbReference>
<dbReference type="CTD" id="8235758"/>
<comment type="subcellular location">
    <subcellularLocation>
        <location evidence="1">Mitochondrion</location>
    </subcellularLocation>
</comment>
<dbReference type="STRING" id="121224.E0VWT1"/>
<keyword evidence="5" id="KW-0687">Ribonucleoprotein</keyword>
<evidence type="ECO:0000256" key="6">
    <source>
        <dbReference type="ARBA" id="ARBA00059792"/>
    </source>
</evidence>
<proteinExistence type="inferred from homology"/>
<dbReference type="HAMAP" id="MF_00291_B">
    <property type="entry name" value="Ribosomal_uS2_B"/>
    <property type="match status" value="1"/>
</dbReference>
<reference evidence="9" key="1">
    <citation type="submission" date="2007-04" db="EMBL/GenBank/DDBJ databases">
        <title>Annotation of Pediculus humanus corporis strain USDA.</title>
        <authorList>
            <person name="Kirkness E."/>
            <person name="Hannick L."/>
            <person name="Hass B."/>
            <person name="Bruggner R."/>
            <person name="Lawson D."/>
            <person name="Bidwell S."/>
            <person name="Joardar V."/>
            <person name="Caler E."/>
            <person name="Walenz B."/>
            <person name="Inman J."/>
            <person name="Schobel S."/>
            <person name="Galinsky K."/>
            <person name="Amedeo P."/>
            <person name="Strausberg R."/>
        </authorList>
    </citation>
    <scope>NUCLEOTIDE SEQUENCE</scope>
    <source>
        <strain evidence="9">USDA</strain>
    </source>
</reference>
<dbReference type="InterPro" id="IPR023591">
    <property type="entry name" value="Ribosomal_uS2_flav_dom_sf"/>
</dbReference>
<dbReference type="InterPro" id="IPR005706">
    <property type="entry name" value="Ribosomal_uS2_bac/mit/plastid"/>
</dbReference>
<comment type="function">
    <text evidence="6">Required for mitoribosome formation and stability, and mitochondrial translation.</text>
</comment>
<evidence type="ECO:0000256" key="7">
    <source>
        <dbReference type="ARBA" id="ARBA00071390"/>
    </source>
</evidence>
<dbReference type="GO" id="GO:0003735">
    <property type="term" value="F:structural constituent of ribosome"/>
    <property type="evidence" value="ECO:0007669"/>
    <property type="project" value="InterPro"/>
</dbReference>
<keyword evidence="3 9" id="KW-0689">Ribosomal protein</keyword>
<protein>
    <recommendedName>
        <fullName evidence="7">Small ribosomal subunit protein uS2m</fullName>
    </recommendedName>
    <alternativeName>
        <fullName evidence="8">28S ribosomal protein S2, mitochondrial</fullName>
    </alternativeName>
</protein>
<dbReference type="AlphaFoldDB" id="E0VWT1"/>
<sequence>MFTIKDLFNARVHYGHKISSLNDNMKQYLFGSRLGHLIFDLDITSQHLQKALNFTAHVAYQNGIILFISKNPRFTLVVEKTAVACQEYAVTREWNAFTFTGSYRVFENYIRLPDLCIFLNTLQENCEQHPAVKDAAKMCIPTIAITDTNCDPNLITFPVPGNDDSIESINLYCKLFKNAILAGKNARKKKLSNNKNKGIPITDKKCSRFDKLLDERDFIYCVSIRWISI</sequence>
<dbReference type="PANTHER" id="PTHR12534:SF0">
    <property type="entry name" value="SMALL RIBOSOMAL SUBUNIT PROTEIN US2M"/>
    <property type="match status" value="1"/>
</dbReference>
<dbReference type="EMBL" id="DS235824">
    <property type="protein sequence ID" value="EEB17837.1"/>
    <property type="molecule type" value="Genomic_DNA"/>
</dbReference>
<dbReference type="InterPro" id="IPR001865">
    <property type="entry name" value="Ribosomal_uS2"/>
</dbReference>
<dbReference type="FunFam" id="3.40.50.10490:FF:000026">
    <property type="entry name" value="28S ribosomal protein S2, mitochondrial"/>
    <property type="match status" value="1"/>
</dbReference>